<feature type="transmembrane region" description="Helical" evidence="6">
    <location>
        <begin position="80"/>
        <end position="101"/>
    </location>
</feature>
<reference evidence="8" key="1">
    <citation type="submission" date="2025-08" db="UniProtKB">
        <authorList>
            <consortium name="RefSeq"/>
        </authorList>
    </citation>
    <scope>IDENTIFICATION</scope>
    <source>
        <tissue evidence="8">Thorax and Abdomen</tissue>
    </source>
</reference>
<dbReference type="PANTHER" id="PTHR10510">
    <property type="entry name" value="CYTOCHROME C OXIDASE POLYPEPTIDE 7A"/>
    <property type="match status" value="1"/>
</dbReference>
<evidence type="ECO:0000313" key="8">
    <source>
        <dbReference type="RefSeq" id="XP_046589397.1"/>
    </source>
</evidence>
<name>A0ABM3FN11_NEOLC</name>
<keyword evidence="3" id="KW-0999">Mitochondrion inner membrane</keyword>
<evidence type="ECO:0000256" key="1">
    <source>
        <dbReference type="ARBA" id="ARBA00004273"/>
    </source>
</evidence>
<dbReference type="SUPFAM" id="SSF81419">
    <property type="entry name" value="Mitochondrial cytochrome c oxidase subunit VIIa"/>
    <property type="match status" value="1"/>
</dbReference>
<sequence>MDQNIDQFLNYVAAPHRLDLAEPPKIMYDSSRTKPVQVASASTSARPQSTLSPEMLKKYQKFQAPNNIPVHLKGGPMDKILLGTTVVLIGIGLIQAGDLIYKLGFPKK</sequence>
<organism evidence="7 8">
    <name type="scientific">Neodiprion lecontei</name>
    <name type="common">Redheaded pine sawfly</name>
    <dbReference type="NCBI Taxonomy" id="441921"/>
    <lineage>
        <taxon>Eukaryota</taxon>
        <taxon>Metazoa</taxon>
        <taxon>Ecdysozoa</taxon>
        <taxon>Arthropoda</taxon>
        <taxon>Hexapoda</taxon>
        <taxon>Insecta</taxon>
        <taxon>Pterygota</taxon>
        <taxon>Neoptera</taxon>
        <taxon>Endopterygota</taxon>
        <taxon>Hymenoptera</taxon>
        <taxon>Tenthredinoidea</taxon>
        <taxon>Diprionidae</taxon>
        <taxon>Diprioninae</taxon>
        <taxon>Neodiprion</taxon>
    </lineage>
</organism>
<dbReference type="RefSeq" id="XP_046589397.1">
    <property type="nucleotide sequence ID" value="XM_046733441.1"/>
</dbReference>
<evidence type="ECO:0000256" key="5">
    <source>
        <dbReference type="ARBA" id="ARBA00023136"/>
    </source>
</evidence>
<comment type="similarity">
    <text evidence="2">Belongs to the cytochrome c oxidase VIIa family.</text>
</comment>
<comment type="subcellular location">
    <subcellularLocation>
        <location evidence="1">Mitochondrion inner membrane</location>
    </subcellularLocation>
</comment>
<dbReference type="InterPro" id="IPR036539">
    <property type="entry name" value="Cyt_c_oxidase_su7a_sf"/>
</dbReference>
<dbReference type="Proteomes" id="UP000829291">
    <property type="component" value="Chromosome 3"/>
</dbReference>
<keyword evidence="7" id="KW-1185">Reference proteome</keyword>
<evidence type="ECO:0000313" key="7">
    <source>
        <dbReference type="Proteomes" id="UP000829291"/>
    </source>
</evidence>
<keyword evidence="6" id="KW-1133">Transmembrane helix</keyword>
<accession>A0ABM3FN11</accession>
<dbReference type="Gene3D" id="4.10.91.10">
    <property type="entry name" value="Cytochrome c oxidase, subunit VIIa"/>
    <property type="match status" value="1"/>
</dbReference>
<keyword evidence="4" id="KW-0496">Mitochondrion</keyword>
<dbReference type="InterPro" id="IPR003177">
    <property type="entry name" value="Cytc_oxidase_su7a_met"/>
</dbReference>
<protein>
    <submittedName>
        <fullName evidence="8">Cytochrome c oxidase subunit 7A1, mitochondrial isoform X2</fullName>
    </submittedName>
</protein>
<keyword evidence="6" id="KW-0812">Transmembrane</keyword>
<evidence type="ECO:0000256" key="3">
    <source>
        <dbReference type="ARBA" id="ARBA00022792"/>
    </source>
</evidence>
<evidence type="ECO:0000256" key="2">
    <source>
        <dbReference type="ARBA" id="ARBA00009331"/>
    </source>
</evidence>
<keyword evidence="5 6" id="KW-0472">Membrane</keyword>
<proteinExistence type="inferred from homology"/>
<dbReference type="PANTHER" id="PTHR10510:SF13">
    <property type="entry name" value="CYTOCHROME C OXIDASE SUBUNIT 7A-LIKE-RELATED"/>
    <property type="match status" value="1"/>
</dbReference>
<evidence type="ECO:0000256" key="4">
    <source>
        <dbReference type="ARBA" id="ARBA00023128"/>
    </source>
</evidence>
<evidence type="ECO:0000256" key="6">
    <source>
        <dbReference type="SAM" id="Phobius"/>
    </source>
</evidence>
<gene>
    <name evidence="8" type="primary">LOC107219647</name>
</gene>
<dbReference type="GeneID" id="107219647"/>